<keyword evidence="3" id="KW-1185">Reference proteome</keyword>
<evidence type="ECO:0008006" key="4">
    <source>
        <dbReference type="Google" id="ProtNLM"/>
    </source>
</evidence>
<comment type="caution">
    <text evidence="2">The sequence shown here is derived from an EMBL/GenBank/DDBJ whole genome shotgun (WGS) entry which is preliminary data.</text>
</comment>
<evidence type="ECO:0000313" key="2">
    <source>
        <dbReference type="EMBL" id="GGJ66435.1"/>
    </source>
</evidence>
<feature type="transmembrane region" description="Helical" evidence="1">
    <location>
        <begin position="127"/>
        <end position="146"/>
    </location>
</feature>
<feature type="transmembrane region" description="Helical" evidence="1">
    <location>
        <begin position="20"/>
        <end position="43"/>
    </location>
</feature>
<dbReference type="AlphaFoldDB" id="A0A917ULI8"/>
<reference evidence="2" key="2">
    <citation type="submission" date="2020-09" db="EMBL/GenBank/DDBJ databases">
        <authorList>
            <person name="Sun Q."/>
            <person name="Zhou Y."/>
        </authorList>
    </citation>
    <scope>NUCLEOTIDE SEQUENCE</scope>
    <source>
        <strain evidence="2">CGMCC 1.8984</strain>
    </source>
</reference>
<dbReference type="Proteomes" id="UP000636956">
    <property type="component" value="Unassembled WGS sequence"/>
</dbReference>
<feature type="transmembrane region" description="Helical" evidence="1">
    <location>
        <begin position="55"/>
        <end position="78"/>
    </location>
</feature>
<gene>
    <name evidence="2" type="ORF">GCM10011372_00160</name>
</gene>
<keyword evidence="1" id="KW-0472">Membrane</keyword>
<feature type="transmembrane region" description="Helical" evidence="1">
    <location>
        <begin position="99"/>
        <end position="121"/>
    </location>
</feature>
<proteinExistence type="predicted"/>
<evidence type="ECO:0000313" key="3">
    <source>
        <dbReference type="Proteomes" id="UP000636956"/>
    </source>
</evidence>
<protein>
    <recommendedName>
        <fullName evidence="4">DUF2178 domain-containing protein</fullName>
    </recommendedName>
</protein>
<name>A0A917ULI8_9MICO</name>
<keyword evidence="1" id="KW-1133">Transmembrane helix</keyword>
<dbReference type="RefSeq" id="WP_229661994.1">
    <property type="nucleotide sequence ID" value="NZ_BAABFW010000007.1"/>
</dbReference>
<organism evidence="2 3">
    <name type="scientific">Agromyces bauzanensis</name>
    <dbReference type="NCBI Taxonomy" id="1308924"/>
    <lineage>
        <taxon>Bacteria</taxon>
        <taxon>Bacillati</taxon>
        <taxon>Actinomycetota</taxon>
        <taxon>Actinomycetes</taxon>
        <taxon>Micrococcales</taxon>
        <taxon>Microbacteriaceae</taxon>
        <taxon>Agromyces</taxon>
    </lineage>
</organism>
<dbReference type="EMBL" id="BMMD01000001">
    <property type="protein sequence ID" value="GGJ66435.1"/>
    <property type="molecule type" value="Genomic_DNA"/>
</dbReference>
<reference evidence="2" key="1">
    <citation type="journal article" date="2014" name="Int. J. Syst. Evol. Microbiol.">
        <title>Complete genome sequence of Corynebacterium casei LMG S-19264T (=DSM 44701T), isolated from a smear-ripened cheese.</title>
        <authorList>
            <consortium name="US DOE Joint Genome Institute (JGI-PGF)"/>
            <person name="Walter F."/>
            <person name="Albersmeier A."/>
            <person name="Kalinowski J."/>
            <person name="Ruckert C."/>
        </authorList>
    </citation>
    <scope>NUCLEOTIDE SEQUENCE</scope>
    <source>
        <strain evidence="2">CGMCC 1.8984</strain>
    </source>
</reference>
<accession>A0A917ULI8</accession>
<keyword evidence="1" id="KW-0812">Transmembrane</keyword>
<sequence>MSSILDIREETVSYEEKGTWVFLVVAITGYGVYLALVLPQLAAGTAIDDVDYAGPMLWTIGGAIVAAIIGRIVLEIVSPSETRSPDVRDREIDRLGDRVGNSFVVIGALAALALAMLQVHWFWIANAVYLCFVLSAVLLSITKLVAYRKGVPTW</sequence>
<evidence type="ECO:0000256" key="1">
    <source>
        <dbReference type="SAM" id="Phobius"/>
    </source>
</evidence>